<reference evidence="2" key="1">
    <citation type="submission" date="2013-09" db="EMBL/GenBank/DDBJ databases">
        <title>Corchorus olitorius genome sequencing.</title>
        <authorList>
            <person name="Alam M."/>
            <person name="Haque M.S."/>
            <person name="Islam M.S."/>
            <person name="Emdad E.M."/>
            <person name="Islam M.M."/>
            <person name="Ahmed B."/>
            <person name="Halim A."/>
            <person name="Hossen Q.M.M."/>
            <person name="Hossain M.Z."/>
            <person name="Ahmed R."/>
            <person name="Khan M.M."/>
            <person name="Islam R."/>
            <person name="Rashid M.M."/>
            <person name="Khan S.A."/>
            <person name="Rahman M.S."/>
            <person name="Alam M."/>
            <person name="Yahiya A.S."/>
            <person name="Khan M.S."/>
            <person name="Azam M.S."/>
            <person name="Haque T."/>
            <person name="Lashkar M.Z.H."/>
            <person name="Akhand A.I."/>
            <person name="Morshed G."/>
            <person name="Roy S."/>
            <person name="Uddin K.S."/>
            <person name="Rabeya T."/>
            <person name="Hossain A.S."/>
            <person name="Chowdhury A."/>
            <person name="Snigdha A.R."/>
            <person name="Mortoza M.S."/>
            <person name="Matin S.A."/>
            <person name="Hoque S.M.E."/>
            <person name="Islam M.K."/>
            <person name="Roy D.K."/>
            <person name="Haider R."/>
            <person name="Moosa M.M."/>
            <person name="Elias S.M."/>
            <person name="Hasan A.M."/>
            <person name="Jahan S."/>
            <person name="Shafiuddin M."/>
            <person name="Mahmood N."/>
            <person name="Shommy N.S."/>
        </authorList>
    </citation>
    <scope>NUCLEOTIDE SEQUENCE [LARGE SCALE GENOMIC DNA]</scope>
    <source>
        <strain evidence="2">cv. O-4</strain>
    </source>
</reference>
<keyword evidence="2" id="KW-1185">Reference proteome</keyword>
<gene>
    <name evidence="1" type="ORF">COLO4_33938</name>
</gene>
<name>A0A1R3GPU9_9ROSI</name>
<evidence type="ECO:0000313" key="2">
    <source>
        <dbReference type="Proteomes" id="UP000187203"/>
    </source>
</evidence>
<comment type="caution">
    <text evidence="1">The sequence shown here is derived from an EMBL/GenBank/DDBJ whole genome shotgun (WGS) entry which is preliminary data.</text>
</comment>
<accession>A0A1R3GPU9</accession>
<dbReference type="EMBL" id="AWUE01021961">
    <property type="protein sequence ID" value="OMO60113.1"/>
    <property type="molecule type" value="Genomic_DNA"/>
</dbReference>
<dbReference type="AlphaFoldDB" id="A0A1R3GPU9"/>
<sequence length="65" mass="7388">MKSSTYYGFKNRRPNNLFLISGEIDNAYHHHDWPRISGLQFMRNVCASGGTDGSVSQNNNLEVLE</sequence>
<dbReference type="Proteomes" id="UP000187203">
    <property type="component" value="Unassembled WGS sequence"/>
</dbReference>
<proteinExistence type="predicted"/>
<protein>
    <submittedName>
        <fullName evidence="1">Uncharacterized protein</fullName>
    </submittedName>
</protein>
<evidence type="ECO:0000313" key="1">
    <source>
        <dbReference type="EMBL" id="OMO60113.1"/>
    </source>
</evidence>
<organism evidence="1 2">
    <name type="scientific">Corchorus olitorius</name>
    <dbReference type="NCBI Taxonomy" id="93759"/>
    <lineage>
        <taxon>Eukaryota</taxon>
        <taxon>Viridiplantae</taxon>
        <taxon>Streptophyta</taxon>
        <taxon>Embryophyta</taxon>
        <taxon>Tracheophyta</taxon>
        <taxon>Spermatophyta</taxon>
        <taxon>Magnoliopsida</taxon>
        <taxon>eudicotyledons</taxon>
        <taxon>Gunneridae</taxon>
        <taxon>Pentapetalae</taxon>
        <taxon>rosids</taxon>
        <taxon>malvids</taxon>
        <taxon>Malvales</taxon>
        <taxon>Malvaceae</taxon>
        <taxon>Grewioideae</taxon>
        <taxon>Apeibeae</taxon>
        <taxon>Corchorus</taxon>
    </lineage>
</organism>